<dbReference type="InterPro" id="IPR000326">
    <property type="entry name" value="PAP2/HPO"/>
</dbReference>
<feature type="transmembrane region" description="Helical" evidence="1">
    <location>
        <begin position="133"/>
        <end position="151"/>
    </location>
</feature>
<dbReference type="EMBL" id="LCAH01000002">
    <property type="protein sequence ID" value="KKR87583.1"/>
    <property type="molecule type" value="Genomic_DNA"/>
</dbReference>
<protein>
    <recommendedName>
        <fullName evidence="2">Phosphatidic acid phosphatase type 2/haloperoxidase domain-containing protein</fullName>
    </recommendedName>
</protein>
<name>A0A0G0UFC0_9BACT</name>
<comment type="caution">
    <text evidence="3">The sequence shown here is derived from an EMBL/GenBank/DDBJ whole genome shotgun (WGS) entry which is preliminary data.</text>
</comment>
<accession>A0A0G0UFC0</accession>
<keyword evidence="1" id="KW-0472">Membrane</keyword>
<dbReference type="SUPFAM" id="SSF48317">
    <property type="entry name" value="Acid phosphatase/Vanadium-dependent haloperoxidase"/>
    <property type="match status" value="1"/>
</dbReference>
<dbReference type="Proteomes" id="UP000034616">
    <property type="component" value="Unassembled WGS sequence"/>
</dbReference>
<feature type="domain" description="Phosphatidic acid phosphatase type 2/haloperoxidase" evidence="2">
    <location>
        <begin position="62"/>
        <end position="172"/>
    </location>
</feature>
<dbReference type="SMART" id="SM00014">
    <property type="entry name" value="acidPPc"/>
    <property type="match status" value="1"/>
</dbReference>
<dbReference type="Gene3D" id="1.20.144.10">
    <property type="entry name" value="Phosphatidic acid phosphatase type 2/haloperoxidase"/>
    <property type="match status" value="1"/>
</dbReference>
<dbReference type="PANTHER" id="PTHR14969">
    <property type="entry name" value="SPHINGOSINE-1-PHOSPHATE PHOSPHOHYDROLASE"/>
    <property type="match status" value="1"/>
</dbReference>
<dbReference type="AlphaFoldDB" id="A0A0G0UFC0"/>
<feature type="transmembrane region" description="Helical" evidence="1">
    <location>
        <begin position="64"/>
        <end position="86"/>
    </location>
</feature>
<keyword evidence="1" id="KW-1133">Transmembrane helix</keyword>
<dbReference type="Pfam" id="PF01569">
    <property type="entry name" value="PAP2"/>
    <property type="match status" value="1"/>
</dbReference>
<evidence type="ECO:0000256" key="1">
    <source>
        <dbReference type="SAM" id="Phobius"/>
    </source>
</evidence>
<feature type="transmembrane region" description="Helical" evidence="1">
    <location>
        <begin position="157"/>
        <end position="175"/>
    </location>
</feature>
<dbReference type="PANTHER" id="PTHR14969:SF13">
    <property type="entry name" value="AT30094P"/>
    <property type="match status" value="1"/>
</dbReference>
<evidence type="ECO:0000313" key="4">
    <source>
        <dbReference type="Proteomes" id="UP000034616"/>
    </source>
</evidence>
<reference evidence="3 4" key="1">
    <citation type="journal article" date="2015" name="Nature">
        <title>rRNA introns, odd ribosomes, and small enigmatic genomes across a large radiation of phyla.</title>
        <authorList>
            <person name="Brown C.T."/>
            <person name="Hug L.A."/>
            <person name="Thomas B.C."/>
            <person name="Sharon I."/>
            <person name="Castelle C.J."/>
            <person name="Singh A."/>
            <person name="Wilkins M.J."/>
            <person name="Williams K.H."/>
            <person name="Banfield J.F."/>
        </authorList>
    </citation>
    <scope>NUCLEOTIDE SEQUENCE [LARGE SCALE GENOMIC DNA]</scope>
</reference>
<sequence>MGKRIDMISFDGVVARNFSAIARTHEWIKHVSLFGARYLIFIFALGAMLWVWNRSQEQERFLRLFELGLSGCISWGTTLLISYSIGRLRPYQTFHFEPLFRPLIETPSFPSGHATIAFAIAGTIFFHDRLAGIICMGVALLVGCSRIGIGVHYPTDIFAGAVVGLVVAWGMHVLIG</sequence>
<evidence type="ECO:0000313" key="3">
    <source>
        <dbReference type="EMBL" id="KKR87583.1"/>
    </source>
</evidence>
<gene>
    <name evidence="3" type="ORF">UU35_C0002G0084</name>
</gene>
<proteinExistence type="predicted"/>
<dbReference type="InterPro" id="IPR036938">
    <property type="entry name" value="PAP2/HPO_sf"/>
</dbReference>
<evidence type="ECO:0000259" key="2">
    <source>
        <dbReference type="SMART" id="SM00014"/>
    </source>
</evidence>
<feature type="transmembrane region" description="Helical" evidence="1">
    <location>
        <begin position="34"/>
        <end position="52"/>
    </location>
</feature>
<organism evidence="3 4">
    <name type="scientific">Candidatus Uhrbacteria bacterium GW2011_GWC2_41_11</name>
    <dbReference type="NCBI Taxonomy" id="1618985"/>
    <lineage>
        <taxon>Bacteria</taxon>
        <taxon>Candidatus Uhriibacteriota</taxon>
    </lineage>
</organism>
<keyword evidence="1" id="KW-0812">Transmembrane</keyword>